<dbReference type="SUPFAM" id="SSF51621">
    <property type="entry name" value="Phosphoenolpyruvate/pyruvate domain"/>
    <property type="match status" value="1"/>
</dbReference>
<name>A0A383CHE3_9ZZZZ</name>
<sequence>MTSKIFSLEQKLTDQLVLLKSRFSAVAIKGEFEAEGSSCRDLLRLRRLTVQQNIPLYLKIGGVEALRDLKDAIDLGVDGLIAPMVESAFGVVKFTGAVESIFGKQKLFKSINIETRESVDNIDEILEVAKRK</sequence>
<accession>A0A383CHE3</accession>
<dbReference type="Gene3D" id="3.20.20.60">
    <property type="entry name" value="Phosphoenolpyruvate-binding domains"/>
    <property type="match status" value="1"/>
</dbReference>
<gene>
    <name evidence="1" type="ORF">METZ01_LOCUS484641</name>
</gene>
<dbReference type="InterPro" id="IPR040442">
    <property type="entry name" value="Pyrv_kinase-like_dom_sf"/>
</dbReference>
<organism evidence="1">
    <name type="scientific">marine metagenome</name>
    <dbReference type="NCBI Taxonomy" id="408172"/>
    <lineage>
        <taxon>unclassified sequences</taxon>
        <taxon>metagenomes</taxon>
        <taxon>ecological metagenomes</taxon>
    </lineage>
</organism>
<proteinExistence type="predicted"/>
<protein>
    <submittedName>
        <fullName evidence="1">Uncharacterized protein</fullName>
    </submittedName>
</protein>
<feature type="non-terminal residue" evidence="1">
    <location>
        <position position="132"/>
    </location>
</feature>
<reference evidence="1" key="1">
    <citation type="submission" date="2018-05" db="EMBL/GenBank/DDBJ databases">
        <authorList>
            <person name="Lanie J.A."/>
            <person name="Ng W.-L."/>
            <person name="Kazmierczak K.M."/>
            <person name="Andrzejewski T.M."/>
            <person name="Davidsen T.M."/>
            <person name="Wayne K.J."/>
            <person name="Tettelin H."/>
            <person name="Glass J.I."/>
            <person name="Rusch D."/>
            <person name="Podicherti R."/>
            <person name="Tsui H.-C.T."/>
            <person name="Winkler M.E."/>
        </authorList>
    </citation>
    <scope>NUCLEOTIDE SEQUENCE</scope>
</reference>
<evidence type="ECO:0000313" key="1">
    <source>
        <dbReference type="EMBL" id="SVE31787.1"/>
    </source>
</evidence>
<dbReference type="AlphaFoldDB" id="A0A383CHE3"/>
<dbReference type="InterPro" id="IPR015813">
    <property type="entry name" value="Pyrv/PenolPyrv_kinase-like_dom"/>
</dbReference>
<dbReference type="EMBL" id="UINC01208982">
    <property type="protein sequence ID" value="SVE31787.1"/>
    <property type="molecule type" value="Genomic_DNA"/>
</dbReference>
<dbReference type="GO" id="GO:0003824">
    <property type="term" value="F:catalytic activity"/>
    <property type="evidence" value="ECO:0007669"/>
    <property type="project" value="InterPro"/>
</dbReference>